<evidence type="ECO:0000313" key="1">
    <source>
        <dbReference type="Proteomes" id="UP000887579"/>
    </source>
</evidence>
<reference evidence="2" key="1">
    <citation type="submission" date="2022-11" db="UniProtKB">
        <authorList>
            <consortium name="WormBaseParasite"/>
        </authorList>
    </citation>
    <scope>IDENTIFICATION</scope>
</reference>
<accession>A0AC34GPS4</accession>
<proteinExistence type="predicted"/>
<sequence>MTSPPMNSPPMTSPPAFRRTKAVHCNLYMLDEHHKEELQANDVEHPVDVNRRVWFFIGHPWYILNLFYPQKVARMRSSMSECADAVEAKFHDLIHLLPALHNVLNGVVK</sequence>
<organism evidence="1 2">
    <name type="scientific">Panagrolaimus sp. ES5</name>
    <dbReference type="NCBI Taxonomy" id="591445"/>
    <lineage>
        <taxon>Eukaryota</taxon>
        <taxon>Metazoa</taxon>
        <taxon>Ecdysozoa</taxon>
        <taxon>Nematoda</taxon>
        <taxon>Chromadorea</taxon>
        <taxon>Rhabditida</taxon>
        <taxon>Tylenchina</taxon>
        <taxon>Panagrolaimomorpha</taxon>
        <taxon>Panagrolaimoidea</taxon>
        <taxon>Panagrolaimidae</taxon>
        <taxon>Panagrolaimus</taxon>
    </lineage>
</organism>
<name>A0AC34GPS4_9BILA</name>
<dbReference type="WBParaSite" id="ES5_v2.g6444.t1">
    <property type="protein sequence ID" value="ES5_v2.g6444.t1"/>
    <property type="gene ID" value="ES5_v2.g6444"/>
</dbReference>
<protein>
    <submittedName>
        <fullName evidence="2">Uncharacterized protein</fullName>
    </submittedName>
</protein>
<evidence type="ECO:0000313" key="2">
    <source>
        <dbReference type="WBParaSite" id="ES5_v2.g6444.t1"/>
    </source>
</evidence>
<dbReference type="Proteomes" id="UP000887579">
    <property type="component" value="Unplaced"/>
</dbReference>